<evidence type="ECO:0000313" key="1">
    <source>
        <dbReference type="EMBL" id="RDW64406.1"/>
    </source>
</evidence>
<dbReference type="OrthoDB" id="4517758at2759"/>
<dbReference type="EMBL" id="PVWQ01000014">
    <property type="protein sequence ID" value="RDW64406.1"/>
    <property type="molecule type" value="Genomic_DNA"/>
</dbReference>
<proteinExistence type="predicted"/>
<organism evidence="1 2">
    <name type="scientific">Aspergillus mulundensis</name>
    <dbReference type="NCBI Taxonomy" id="1810919"/>
    <lineage>
        <taxon>Eukaryota</taxon>
        <taxon>Fungi</taxon>
        <taxon>Dikarya</taxon>
        <taxon>Ascomycota</taxon>
        <taxon>Pezizomycotina</taxon>
        <taxon>Eurotiomycetes</taxon>
        <taxon>Eurotiomycetidae</taxon>
        <taxon>Eurotiales</taxon>
        <taxon>Aspergillaceae</taxon>
        <taxon>Aspergillus</taxon>
        <taxon>Aspergillus subgen. Nidulantes</taxon>
    </lineage>
</organism>
<dbReference type="RefSeq" id="XP_026599565.1">
    <property type="nucleotide sequence ID" value="XM_026751833.1"/>
</dbReference>
<dbReference type="GeneID" id="38120187"/>
<dbReference type="AlphaFoldDB" id="A0A3D8QRF8"/>
<name>A0A3D8QRF8_9EURO</name>
<evidence type="ECO:0000313" key="2">
    <source>
        <dbReference type="Proteomes" id="UP000256690"/>
    </source>
</evidence>
<reference evidence="1 2" key="1">
    <citation type="journal article" date="2018" name="IMA Fungus">
        <title>IMA Genome-F 9: Draft genome sequence of Annulohypoxylon stygium, Aspergillus mulundensis, Berkeleyomyces basicola (syn. Thielaviopsis basicola), Ceratocystis smalleyi, two Cercospora beticola strains, Coleophoma cylindrospora, Fusarium fracticaudum, Phialophora cf. hyalina, and Morchella septimelata.</title>
        <authorList>
            <person name="Wingfield B.D."/>
            <person name="Bills G.F."/>
            <person name="Dong Y."/>
            <person name="Huang W."/>
            <person name="Nel W.J."/>
            <person name="Swalarsk-Parry B.S."/>
            <person name="Vaghefi N."/>
            <person name="Wilken P.M."/>
            <person name="An Z."/>
            <person name="de Beer Z.W."/>
            <person name="De Vos L."/>
            <person name="Chen L."/>
            <person name="Duong T.A."/>
            <person name="Gao Y."/>
            <person name="Hammerbacher A."/>
            <person name="Kikkert J.R."/>
            <person name="Li Y."/>
            <person name="Li H."/>
            <person name="Li K."/>
            <person name="Li Q."/>
            <person name="Liu X."/>
            <person name="Ma X."/>
            <person name="Naidoo K."/>
            <person name="Pethybridge S.J."/>
            <person name="Sun J."/>
            <person name="Steenkamp E.T."/>
            <person name="van der Nest M.A."/>
            <person name="van Wyk S."/>
            <person name="Wingfield M.J."/>
            <person name="Xiong C."/>
            <person name="Yue Q."/>
            <person name="Zhang X."/>
        </authorList>
    </citation>
    <scope>NUCLEOTIDE SEQUENCE [LARGE SCALE GENOMIC DNA]</scope>
    <source>
        <strain evidence="1 2">DSM 5745</strain>
    </source>
</reference>
<accession>A0A3D8QRF8</accession>
<dbReference type="Proteomes" id="UP000256690">
    <property type="component" value="Unassembled WGS sequence"/>
</dbReference>
<protein>
    <submittedName>
        <fullName evidence="1">Uncharacterized protein</fullName>
    </submittedName>
</protein>
<gene>
    <name evidence="1" type="ORF">DSM5745_09817</name>
</gene>
<keyword evidence="2" id="KW-1185">Reference proteome</keyword>
<sequence length="223" mass="25371">METPAHILTATIDLESRKTREEKRAELAQAQASPNLRRIEATKKRGCQKKSIQLIEQIARYLQAKEIPNQEIFCGCRVTDGIPMWQVYVMYGQPDMTEATRAEIREALIALFFAKPDRDEFVYKSPADVPFTLIMDWKYSTDWEHMTRLEIFDGAIFVTQVDGKADMREMFAYASAAHKHSALMSSVMRFADAFPVGEQERKGLSLDEALERIKAPSAENATG</sequence>
<comment type="caution">
    <text evidence="1">The sequence shown here is derived from an EMBL/GenBank/DDBJ whole genome shotgun (WGS) entry which is preliminary data.</text>
</comment>